<dbReference type="RefSeq" id="WP_053342865.1">
    <property type="nucleotide sequence ID" value="NZ_JACBEK010000005.1"/>
</dbReference>
<comment type="caution">
    <text evidence="6">The sequence shown here is derived from an EMBL/GenBank/DDBJ whole genome shotgun (WGS) entry which is preliminary data.</text>
</comment>
<evidence type="ECO:0000256" key="2">
    <source>
        <dbReference type="ARBA" id="ARBA00022448"/>
    </source>
</evidence>
<evidence type="ECO:0000313" key="9">
    <source>
        <dbReference type="Proteomes" id="UP000476820"/>
    </source>
</evidence>
<dbReference type="FunFam" id="3.40.50.300:FF:000032">
    <property type="entry name" value="Export ABC transporter ATP-binding protein"/>
    <property type="match status" value="1"/>
</dbReference>
<dbReference type="PROSITE" id="PS50893">
    <property type="entry name" value="ABC_TRANSPORTER_2"/>
    <property type="match status" value="1"/>
</dbReference>
<dbReference type="PROSITE" id="PS00211">
    <property type="entry name" value="ABC_TRANSPORTER_1"/>
    <property type="match status" value="1"/>
</dbReference>
<dbReference type="PANTHER" id="PTHR42798:SF7">
    <property type="entry name" value="ALPHA-D-RIBOSE 1-METHYLPHOSPHONATE 5-TRIPHOSPHATE SYNTHASE SUBUNIT PHNL"/>
    <property type="match status" value="1"/>
</dbReference>
<dbReference type="Proteomes" id="UP000473681">
    <property type="component" value="Unassembled WGS sequence"/>
</dbReference>
<evidence type="ECO:0000256" key="3">
    <source>
        <dbReference type="ARBA" id="ARBA00022741"/>
    </source>
</evidence>
<dbReference type="InterPro" id="IPR017911">
    <property type="entry name" value="MacB-like_ATP-bd"/>
</dbReference>
<dbReference type="AlphaFoldDB" id="A0A0L9Y4R1"/>
<dbReference type="Proteomes" id="UP000476820">
    <property type="component" value="Unassembled WGS sequence"/>
</dbReference>
<gene>
    <name evidence="6" type="ORF">FC774_17310</name>
    <name evidence="7" type="ORF">FDB51_17730</name>
</gene>
<dbReference type="InterPro" id="IPR017871">
    <property type="entry name" value="ABC_transporter-like_CS"/>
</dbReference>
<dbReference type="InterPro" id="IPR003593">
    <property type="entry name" value="AAA+_ATPase"/>
</dbReference>
<keyword evidence="2" id="KW-0813">Transport</keyword>
<dbReference type="PANTHER" id="PTHR42798">
    <property type="entry name" value="LIPOPROTEIN-RELEASING SYSTEM ATP-BINDING PROTEIN LOLD"/>
    <property type="match status" value="1"/>
</dbReference>
<dbReference type="SUPFAM" id="SSF52540">
    <property type="entry name" value="P-loop containing nucleoside triphosphate hydrolases"/>
    <property type="match status" value="1"/>
</dbReference>
<dbReference type="EMBL" id="SWOV01000087">
    <property type="protein sequence ID" value="NFF89584.1"/>
    <property type="molecule type" value="Genomic_DNA"/>
</dbReference>
<accession>A0A0L9Y4R1</accession>
<feature type="domain" description="ABC transporter" evidence="5">
    <location>
        <begin position="4"/>
        <end position="244"/>
    </location>
</feature>
<reference evidence="8 9" key="1">
    <citation type="submission" date="2019-04" db="EMBL/GenBank/DDBJ databases">
        <title>Genome sequencing of Clostridium botulinum Groups I-IV and Clostridium butyricum.</title>
        <authorList>
            <person name="Brunt J."/>
            <person name="Van Vliet A.H.M."/>
            <person name="Stringer S.C."/>
            <person name="Carter A.T."/>
            <person name="Peck M.W."/>
        </authorList>
    </citation>
    <scope>NUCLEOTIDE SEQUENCE [LARGE SCALE GENOMIC DNA]</scope>
    <source>
        <strain evidence="6 9">1605</strain>
        <strain evidence="7 8">CB-K-33E</strain>
    </source>
</reference>
<evidence type="ECO:0000256" key="1">
    <source>
        <dbReference type="ARBA" id="ARBA00005417"/>
    </source>
</evidence>
<dbReference type="SMART" id="SM00382">
    <property type="entry name" value="AAA"/>
    <property type="match status" value="1"/>
</dbReference>
<dbReference type="CDD" id="cd03255">
    <property type="entry name" value="ABC_MJ0796_LolCDE_FtsE"/>
    <property type="match status" value="1"/>
</dbReference>
<sequence length="255" mass="28146">MALLEVKNLKKIYTTRFGGNKVEALSDISFSVEENEYVAIMGESGSGKTTLLNILASLDKPTNGEVLLEGNNIVNIKEKEISAFRRNHLGFVFQDFNLLDTFSLKDNIFLPLVLSGKDYKEMNDRLKPIASKLGIKNILEKYPYEVSGGQKQRAAVARALITHPKLVLADEPTGALDSKSSTELLNLFSDINSAGQTIVMVTHSTKAASHASRVLFIKDGKLFHQIYRGAMNNDDMYQKISDSLTVLTTGGDEIE</sequence>
<comment type="similarity">
    <text evidence="1">Belongs to the ABC transporter superfamily.</text>
</comment>
<evidence type="ECO:0000313" key="6">
    <source>
        <dbReference type="EMBL" id="NFF89584.1"/>
    </source>
</evidence>
<keyword evidence="4 6" id="KW-0067">ATP-binding</keyword>
<dbReference type="Gene3D" id="3.40.50.300">
    <property type="entry name" value="P-loop containing nucleotide triphosphate hydrolases"/>
    <property type="match status" value="1"/>
</dbReference>
<evidence type="ECO:0000256" key="4">
    <source>
        <dbReference type="ARBA" id="ARBA00022840"/>
    </source>
</evidence>
<keyword evidence="3" id="KW-0547">Nucleotide-binding</keyword>
<dbReference type="Pfam" id="PF00005">
    <property type="entry name" value="ABC_tran"/>
    <property type="match status" value="1"/>
</dbReference>
<name>A0A0L9Y4R1_CLOBO</name>
<evidence type="ECO:0000313" key="7">
    <source>
        <dbReference type="EMBL" id="NFN36904.1"/>
    </source>
</evidence>
<proteinExistence type="inferred from homology"/>
<dbReference type="GO" id="GO:0016887">
    <property type="term" value="F:ATP hydrolysis activity"/>
    <property type="evidence" value="ECO:0007669"/>
    <property type="project" value="InterPro"/>
</dbReference>
<organism evidence="6 9">
    <name type="scientific">Clostridium botulinum</name>
    <dbReference type="NCBI Taxonomy" id="1491"/>
    <lineage>
        <taxon>Bacteria</taxon>
        <taxon>Bacillati</taxon>
        <taxon>Bacillota</taxon>
        <taxon>Clostridia</taxon>
        <taxon>Eubacteriales</taxon>
        <taxon>Clostridiaceae</taxon>
        <taxon>Clostridium</taxon>
    </lineage>
</organism>
<dbReference type="EMBL" id="SWVK01000042">
    <property type="protein sequence ID" value="NFN36904.1"/>
    <property type="molecule type" value="Genomic_DNA"/>
</dbReference>
<dbReference type="GO" id="GO:0005524">
    <property type="term" value="F:ATP binding"/>
    <property type="evidence" value="ECO:0007669"/>
    <property type="project" value="UniProtKB-KW"/>
</dbReference>
<dbReference type="InterPro" id="IPR003439">
    <property type="entry name" value="ABC_transporter-like_ATP-bd"/>
</dbReference>
<dbReference type="OrthoDB" id="9802264at2"/>
<evidence type="ECO:0000313" key="8">
    <source>
        <dbReference type="Proteomes" id="UP000473681"/>
    </source>
</evidence>
<evidence type="ECO:0000259" key="5">
    <source>
        <dbReference type="PROSITE" id="PS50893"/>
    </source>
</evidence>
<dbReference type="GO" id="GO:0022857">
    <property type="term" value="F:transmembrane transporter activity"/>
    <property type="evidence" value="ECO:0007669"/>
    <property type="project" value="UniProtKB-ARBA"/>
</dbReference>
<protein>
    <submittedName>
        <fullName evidence="6">ABC transporter ATP-binding protein</fullName>
    </submittedName>
</protein>
<dbReference type="InterPro" id="IPR027417">
    <property type="entry name" value="P-loop_NTPase"/>
</dbReference>
<dbReference type="GO" id="GO:0098796">
    <property type="term" value="C:membrane protein complex"/>
    <property type="evidence" value="ECO:0007669"/>
    <property type="project" value="UniProtKB-ARBA"/>
</dbReference>